<sequence length="343" mass="38961">MTDIARKTKILEGVAPDAIPYDALMEAQEPAVLKGIAGDWPLVRRGMESPRRAIAYLTSFYEGRPVVGYVGAPEIKGRFFYNEDATTLNFQAQRVKLDAFLERIHDHLEDEAAPSFYIGSTDADVYLPGLRNENDLILDHPMFERNPPLVGLWIGNRTIASAHYDYSNNIACCLVGRRRFTLFPPEQIANLYPGPLEPTPGGQVVSMVNFSAPDFERYPRFREALAAGEVAELEPGDVLFYPAMWWHHVEALEPFNVMMNYWWNVSPAFMDTPQITLMHALLSLRDRPDTEKRAWRAVFDYYVFGPAGQAGAHLPERARGPLAPLDERGARRLRAWLLNRLNR</sequence>
<dbReference type="InterPro" id="IPR041667">
    <property type="entry name" value="Cupin_8"/>
</dbReference>
<keyword evidence="3" id="KW-1185">Reference proteome</keyword>
<evidence type="ECO:0000313" key="3">
    <source>
        <dbReference type="Proteomes" id="UP000198346"/>
    </source>
</evidence>
<dbReference type="PANTHER" id="PTHR12461">
    <property type="entry name" value="HYPOXIA-INDUCIBLE FACTOR 1 ALPHA INHIBITOR-RELATED"/>
    <property type="match status" value="1"/>
</dbReference>
<dbReference type="OrthoDB" id="479699at2"/>
<dbReference type="EMBL" id="FZQA01000005">
    <property type="protein sequence ID" value="SNT74505.1"/>
    <property type="molecule type" value="Genomic_DNA"/>
</dbReference>
<dbReference type="Pfam" id="PF13621">
    <property type="entry name" value="Cupin_8"/>
    <property type="match status" value="1"/>
</dbReference>
<organism evidence="2 3">
    <name type="scientific">Amphiplicatus metriothermophilus</name>
    <dbReference type="NCBI Taxonomy" id="1519374"/>
    <lineage>
        <taxon>Bacteria</taxon>
        <taxon>Pseudomonadati</taxon>
        <taxon>Pseudomonadota</taxon>
        <taxon>Alphaproteobacteria</taxon>
        <taxon>Parvularculales</taxon>
        <taxon>Parvularculaceae</taxon>
        <taxon>Amphiplicatus</taxon>
    </lineage>
</organism>
<dbReference type="PANTHER" id="PTHR12461:SF105">
    <property type="entry name" value="HYPOXIA-INDUCIBLE FACTOR 1-ALPHA INHIBITOR"/>
    <property type="match status" value="1"/>
</dbReference>
<dbReference type="PROSITE" id="PS51184">
    <property type="entry name" value="JMJC"/>
    <property type="match status" value="1"/>
</dbReference>
<gene>
    <name evidence="2" type="ORF">SAMN06297382_2216</name>
</gene>
<evidence type="ECO:0000259" key="1">
    <source>
        <dbReference type="PROSITE" id="PS51184"/>
    </source>
</evidence>
<feature type="domain" description="JmjC" evidence="1">
    <location>
        <begin position="116"/>
        <end position="281"/>
    </location>
</feature>
<name>A0A239PW80_9PROT</name>
<protein>
    <submittedName>
        <fullName evidence="2">Cupin-like domain-containing protein</fullName>
    </submittedName>
</protein>
<dbReference type="Gene3D" id="2.60.120.10">
    <property type="entry name" value="Jelly Rolls"/>
    <property type="match status" value="1"/>
</dbReference>
<dbReference type="SUPFAM" id="SSF51197">
    <property type="entry name" value="Clavaminate synthase-like"/>
    <property type="match status" value="1"/>
</dbReference>
<dbReference type="Proteomes" id="UP000198346">
    <property type="component" value="Unassembled WGS sequence"/>
</dbReference>
<evidence type="ECO:0000313" key="2">
    <source>
        <dbReference type="EMBL" id="SNT74505.1"/>
    </source>
</evidence>
<dbReference type="AlphaFoldDB" id="A0A239PW80"/>
<dbReference type="RefSeq" id="WP_089412680.1">
    <property type="nucleotide sequence ID" value="NZ_FZQA01000005.1"/>
</dbReference>
<dbReference type="SMART" id="SM00558">
    <property type="entry name" value="JmjC"/>
    <property type="match status" value="1"/>
</dbReference>
<dbReference type="InterPro" id="IPR014710">
    <property type="entry name" value="RmlC-like_jellyroll"/>
</dbReference>
<accession>A0A239PW80</accession>
<proteinExistence type="predicted"/>
<reference evidence="2 3" key="1">
    <citation type="submission" date="2017-07" db="EMBL/GenBank/DDBJ databases">
        <authorList>
            <person name="Sun Z.S."/>
            <person name="Albrecht U."/>
            <person name="Echele G."/>
            <person name="Lee C.C."/>
        </authorList>
    </citation>
    <scope>NUCLEOTIDE SEQUENCE [LARGE SCALE GENOMIC DNA]</scope>
    <source>
        <strain evidence="2 3">CGMCC 1.12710</strain>
    </source>
</reference>
<dbReference type="InterPro" id="IPR003347">
    <property type="entry name" value="JmjC_dom"/>
</dbReference>